<comment type="caution">
    <text evidence="2">The sequence shown here is derived from an EMBL/GenBank/DDBJ whole genome shotgun (WGS) entry which is preliminary data.</text>
</comment>
<gene>
    <name evidence="2" type="ORF">PXEA_LOCUS5689</name>
</gene>
<dbReference type="AlphaFoldDB" id="A0A448WI63"/>
<feature type="compositionally biased region" description="Polar residues" evidence="1">
    <location>
        <begin position="82"/>
        <end position="91"/>
    </location>
</feature>
<feature type="region of interest" description="Disordered" evidence="1">
    <location>
        <begin position="114"/>
        <end position="137"/>
    </location>
</feature>
<accession>A0A448WI63</accession>
<protein>
    <submittedName>
        <fullName evidence="2">Uncharacterized protein</fullName>
    </submittedName>
</protein>
<evidence type="ECO:0000256" key="1">
    <source>
        <dbReference type="SAM" id="MobiDB-lite"/>
    </source>
</evidence>
<evidence type="ECO:0000313" key="3">
    <source>
        <dbReference type="Proteomes" id="UP000784294"/>
    </source>
</evidence>
<evidence type="ECO:0000313" key="2">
    <source>
        <dbReference type="EMBL" id="VEL12249.1"/>
    </source>
</evidence>
<name>A0A448WI63_9PLAT</name>
<feature type="compositionally biased region" description="Low complexity" evidence="1">
    <location>
        <begin position="122"/>
        <end position="137"/>
    </location>
</feature>
<reference evidence="2" key="1">
    <citation type="submission" date="2018-11" db="EMBL/GenBank/DDBJ databases">
        <authorList>
            <consortium name="Pathogen Informatics"/>
        </authorList>
    </citation>
    <scope>NUCLEOTIDE SEQUENCE</scope>
</reference>
<sequence>MKEDIVRTQGYRLGAPSSRDLLSFAQLPLADLHGSVSAHRSQSNDDLLSITHPLVNKDLLCHRSTVNSSATDDRRSHEVPVITTTSAGTSSNRDLSWTLNLVDHCRPVVRISPDSEFESDSCSDTPPSSLSPDSTPSSSHFSSVASTVFSRSTSQSSEGSLTSSVCSLCFSENNFQIGSNDDQQGLPVTSANRDHLHHHFRASRRNLLTSDQASLDLIPDEAAFRPPEPYEAKCDSGNQILRPVNRTHLSPSLTFTDSTTLGTS</sequence>
<keyword evidence="3" id="KW-1185">Reference proteome</keyword>
<dbReference type="Proteomes" id="UP000784294">
    <property type="component" value="Unassembled WGS sequence"/>
</dbReference>
<organism evidence="2 3">
    <name type="scientific">Protopolystoma xenopodis</name>
    <dbReference type="NCBI Taxonomy" id="117903"/>
    <lineage>
        <taxon>Eukaryota</taxon>
        <taxon>Metazoa</taxon>
        <taxon>Spiralia</taxon>
        <taxon>Lophotrochozoa</taxon>
        <taxon>Platyhelminthes</taxon>
        <taxon>Monogenea</taxon>
        <taxon>Polyopisthocotylea</taxon>
        <taxon>Polystomatidea</taxon>
        <taxon>Polystomatidae</taxon>
        <taxon>Protopolystoma</taxon>
    </lineage>
</organism>
<dbReference type="EMBL" id="CAAALY010014208">
    <property type="protein sequence ID" value="VEL12249.1"/>
    <property type="molecule type" value="Genomic_DNA"/>
</dbReference>
<feature type="region of interest" description="Disordered" evidence="1">
    <location>
        <begin position="66"/>
        <end position="91"/>
    </location>
</feature>
<feature type="non-terminal residue" evidence="2">
    <location>
        <position position="264"/>
    </location>
</feature>
<proteinExistence type="predicted"/>